<evidence type="ECO:0000256" key="8">
    <source>
        <dbReference type="SAM" id="Phobius"/>
    </source>
</evidence>
<keyword evidence="5 8" id="KW-0472">Membrane</keyword>
<protein>
    <submittedName>
        <fullName evidence="10">Chemosensory receptor a</fullName>
    </submittedName>
</protein>
<keyword evidence="4" id="KW-0297">G-protein coupled receptor</keyword>
<feature type="domain" description="G-protein coupled receptors family 1 profile" evidence="9">
    <location>
        <begin position="67"/>
        <end position="341"/>
    </location>
</feature>
<dbReference type="EMBL" id="BLXT01002259">
    <property type="protein sequence ID" value="GFN92667.1"/>
    <property type="molecule type" value="Genomic_DNA"/>
</dbReference>
<evidence type="ECO:0000256" key="5">
    <source>
        <dbReference type="ARBA" id="ARBA00023136"/>
    </source>
</evidence>
<evidence type="ECO:0000256" key="1">
    <source>
        <dbReference type="ARBA" id="ARBA00004141"/>
    </source>
</evidence>
<feature type="transmembrane region" description="Helical" evidence="8">
    <location>
        <begin position="48"/>
        <end position="76"/>
    </location>
</feature>
<dbReference type="Proteomes" id="UP000735302">
    <property type="component" value="Unassembled WGS sequence"/>
</dbReference>
<evidence type="ECO:0000256" key="3">
    <source>
        <dbReference type="ARBA" id="ARBA00022989"/>
    </source>
</evidence>
<comment type="caution">
    <text evidence="10">The sequence shown here is derived from an EMBL/GenBank/DDBJ whole genome shotgun (WGS) entry which is preliminary data.</text>
</comment>
<dbReference type="PROSITE" id="PS50262">
    <property type="entry name" value="G_PROTEIN_RECEP_F1_2"/>
    <property type="match status" value="1"/>
</dbReference>
<evidence type="ECO:0000256" key="7">
    <source>
        <dbReference type="ARBA" id="ARBA00023224"/>
    </source>
</evidence>
<dbReference type="GO" id="GO:0008528">
    <property type="term" value="F:G protein-coupled peptide receptor activity"/>
    <property type="evidence" value="ECO:0007669"/>
    <property type="project" value="InterPro"/>
</dbReference>
<dbReference type="GO" id="GO:0005886">
    <property type="term" value="C:plasma membrane"/>
    <property type="evidence" value="ECO:0007669"/>
    <property type="project" value="TreeGrafter"/>
</dbReference>
<sequence length="364" mass="40765">METESSINTGTYIQFENEMTVNNTVAIGKEIKFTNMIRPVLSAEVHDALVMFFTCTGFFATVVGIFCNALVIITYAKIGYSDTINISYSALGFSDLSTSVFRCWGTMCYIFILSDAKVSFDPLSINVTTSFFPGQGFEKATAFLTAFIALERCLCVQFPLHVKSIVTKKITVTSIVIIFVFTLIPTNLIHIVYPFKLVYNPAQNRTILAMIPLQTPLRYIIQRTLLAYYGSVLHFSALIAVWICTVFLAVGLKRTAEIRKDKFKNSNAQQDKDKGRRVIKTVFLLAVTYLACSTPTAATTLVPQFVPEFESTRALARISRVCHMLSGLMNQINSNANLFIFLYMGSKFRNTFLRLFGKKIPGKA</sequence>
<proteinExistence type="predicted"/>
<dbReference type="AlphaFoldDB" id="A0AAV3ZDL5"/>
<dbReference type="PANTHER" id="PTHR24243">
    <property type="entry name" value="G-PROTEIN COUPLED RECEPTOR"/>
    <property type="match status" value="1"/>
</dbReference>
<keyword evidence="7" id="KW-0807">Transducer</keyword>
<keyword evidence="3 8" id="KW-1133">Transmembrane helix</keyword>
<accession>A0AAV3ZDL5</accession>
<dbReference type="Gene3D" id="1.20.1070.10">
    <property type="entry name" value="Rhodopsin 7-helix transmembrane proteins"/>
    <property type="match status" value="1"/>
</dbReference>
<dbReference type="PANTHER" id="PTHR24243:SF230">
    <property type="entry name" value="G-PROTEIN COUPLED RECEPTORS FAMILY 1 PROFILE DOMAIN-CONTAINING PROTEIN"/>
    <property type="match status" value="1"/>
</dbReference>
<evidence type="ECO:0000256" key="4">
    <source>
        <dbReference type="ARBA" id="ARBA00023040"/>
    </source>
</evidence>
<keyword evidence="2 8" id="KW-0812">Transmembrane</keyword>
<comment type="subcellular location">
    <subcellularLocation>
        <location evidence="1">Membrane</location>
        <topology evidence="1">Multi-pass membrane protein</topology>
    </subcellularLocation>
</comment>
<keyword evidence="6 10" id="KW-0675">Receptor</keyword>
<dbReference type="InterPro" id="IPR017452">
    <property type="entry name" value="GPCR_Rhodpsn_7TM"/>
</dbReference>
<feature type="transmembrane region" description="Helical" evidence="8">
    <location>
        <begin position="325"/>
        <end position="344"/>
    </location>
</feature>
<dbReference type="Pfam" id="PF10324">
    <property type="entry name" value="7TM_GPCR_Srw"/>
    <property type="match status" value="1"/>
</dbReference>
<dbReference type="SUPFAM" id="SSF81321">
    <property type="entry name" value="Family A G protein-coupled receptor-like"/>
    <property type="match status" value="1"/>
</dbReference>
<feature type="transmembrane region" description="Helical" evidence="8">
    <location>
        <begin position="172"/>
        <end position="193"/>
    </location>
</feature>
<feature type="transmembrane region" description="Helical" evidence="8">
    <location>
        <begin position="282"/>
        <end position="305"/>
    </location>
</feature>
<reference evidence="10 11" key="1">
    <citation type="journal article" date="2021" name="Elife">
        <title>Chloroplast acquisition without the gene transfer in kleptoplastic sea slugs, Plakobranchus ocellatus.</title>
        <authorList>
            <person name="Maeda T."/>
            <person name="Takahashi S."/>
            <person name="Yoshida T."/>
            <person name="Shimamura S."/>
            <person name="Takaki Y."/>
            <person name="Nagai Y."/>
            <person name="Toyoda A."/>
            <person name="Suzuki Y."/>
            <person name="Arimoto A."/>
            <person name="Ishii H."/>
            <person name="Satoh N."/>
            <person name="Nishiyama T."/>
            <person name="Hasebe M."/>
            <person name="Maruyama T."/>
            <person name="Minagawa J."/>
            <person name="Obokata J."/>
            <person name="Shigenobu S."/>
        </authorList>
    </citation>
    <scope>NUCLEOTIDE SEQUENCE [LARGE SCALE GENOMIC DNA]</scope>
</reference>
<dbReference type="InterPro" id="IPR019427">
    <property type="entry name" value="7TM_GPCR_serpentine_rcpt_Srw"/>
</dbReference>
<keyword evidence="11" id="KW-1185">Reference proteome</keyword>
<gene>
    <name evidence="10" type="ORF">PoB_001917300</name>
</gene>
<evidence type="ECO:0000313" key="11">
    <source>
        <dbReference type="Proteomes" id="UP000735302"/>
    </source>
</evidence>
<organism evidence="10 11">
    <name type="scientific">Plakobranchus ocellatus</name>
    <dbReference type="NCBI Taxonomy" id="259542"/>
    <lineage>
        <taxon>Eukaryota</taxon>
        <taxon>Metazoa</taxon>
        <taxon>Spiralia</taxon>
        <taxon>Lophotrochozoa</taxon>
        <taxon>Mollusca</taxon>
        <taxon>Gastropoda</taxon>
        <taxon>Heterobranchia</taxon>
        <taxon>Euthyneura</taxon>
        <taxon>Panpulmonata</taxon>
        <taxon>Sacoglossa</taxon>
        <taxon>Placobranchoidea</taxon>
        <taxon>Plakobranchidae</taxon>
        <taxon>Plakobranchus</taxon>
    </lineage>
</organism>
<evidence type="ECO:0000256" key="6">
    <source>
        <dbReference type="ARBA" id="ARBA00023170"/>
    </source>
</evidence>
<name>A0AAV3ZDL5_9GAST</name>
<evidence type="ECO:0000313" key="10">
    <source>
        <dbReference type="EMBL" id="GFN92667.1"/>
    </source>
</evidence>
<evidence type="ECO:0000259" key="9">
    <source>
        <dbReference type="PROSITE" id="PS50262"/>
    </source>
</evidence>
<feature type="transmembrane region" description="Helical" evidence="8">
    <location>
        <begin position="226"/>
        <end position="252"/>
    </location>
</feature>
<evidence type="ECO:0000256" key="2">
    <source>
        <dbReference type="ARBA" id="ARBA00022692"/>
    </source>
</evidence>